<dbReference type="GO" id="GO:0006310">
    <property type="term" value="P:DNA recombination"/>
    <property type="evidence" value="ECO:0007669"/>
    <property type="project" value="InterPro"/>
</dbReference>
<evidence type="ECO:0000313" key="2">
    <source>
        <dbReference type="Proteomes" id="UP000285897"/>
    </source>
</evidence>
<proteinExistence type="predicted"/>
<dbReference type="GO" id="GO:0006281">
    <property type="term" value="P:DNA repair"/>
    <property type="evidence" value="ECO:0007669"/>
    <property type="project" value="InterPro"/>
</dbReference>
<dbReference type="EMBL" id="QROS01000016">
    <property type="protein sequence ID" value="RHL43706.1"/>
    <property type="molecule type" value="Genomic_DNA"/>
</dbReference>
<dbReference type="GO" id="GO:0000287">
    <property type="term" value="F:magnesium ion binding"/>
    <property type="evidence" value="ECO:0007669"/>
    <property type="project" value="InterPro"/>
</dbReference>
<dbReference type="Pfam" id="PF05866">
    <property type="entry name" value="RusA"/>
    <property type="match status" value="1"/>
</dbReference>
<comment type="caution">
    <text evidence="1">The sequence shown here is derived from an EMBL/GenBank/DDBJ whole genome shotgun (WGS) entry which is preliminary data.</text>
</comment>
<evidence type="ECO:0000313" key="1">
    <source>
        <dbReference type="EMBL" id="RHL43706.1"/>
    </source>
</evidence>
<name>A0A415L586_9FIRM</name>
<organism evidence="1 2">
    <name type="scientific">Blautia obeum</name>
    <dbReference type="NCBI Taxonomy" id="40520"/>
    <lineage>
        <taxon>Bacteria</taxon>
        <taxon>Bacillati</taxon>
        <taxon>Bacillota</taxon>
        <taxon>Clostridia</taxon>
        <taxon>Lachnospirales</taxon>
        <taxon>Lachnospiraceae</taxon>
        <taxon>Blautia</taxon>
    </lineage>
</organism>
<sequence length="144" mass="16287">MKTICFTVPGKPQGKARARTFYNPKTKGMSSVTPEKTVLYENFISTCYLQAAGEERFADDAYIRIRIQAFYGIPKSSSKVKREAMLNGELLPAKKPDIDNIAKAVLDALNSVAYRDDTQVVELQLRKQYSEKPRVEICMEELEA</sequence>
<protein>
    <submittedName>
        <fullName evidence="1">RusA family crossover junction endodeoxyribonuclease</fullName>
    </submittedName>
</protein>
<dbReference type="SUPFAM" id="SSF103084">
    <property type="entry name" value="Holliday junction resolvase RusA"/>
    <property type="match status" value="1"/>
</dbReference>
<dbReference type="InterPro" id="IPR036614">
    <property type="entry name" value="RusA-like_sf"/>
</dbReference>
<reference evidence="1 2" key="1">
    <citation type="submission" date="2018-08" db="EMBL/GenBank/DDBJ databases">
        <title>A genome reference for cultivated species of the human gut microbiota.</title>
        <authorList>
            <person name="Zou Y."/>
            <person name="Xue W."/>
            <person name="Luo G."/>
        </authorList>
    </citation>
    <scope>NUCLEOTIDE SEQUENCE [LARGE SCALE GENOMIC DNA]</scope>
    <source>
        <strain evidence="1 2">AF37-6AC</strain>
    </source>
</reference>
<dbReference type="Proteomes" id="UP000285897">
    <property type="component" value="Unassembled WGS sequence"/>
</dbReference>
<dbReference type="Gene3D" id="3.30.1330.70">
    <property type="entry name" value="Holliday junction resolvase RusA"/>
    <property type="match status" value="1"/>
</dbReference>
<gene>
    <name evidence="1" type="ORF">DW021_15435</name>
</gene>
<dbReference type="InterPro" id="IPR008822">
    <property type="entry name" value="Endonuclease_RusA-like"/>
</dbReference>
<dbReference type="RefSeq" id="WP_118393446.1">
    <property type="nucleotide sequence ID" value="NZ_QROS01000016.1"/>
</dbReference>
<dbReference type="AlphaFoldDB" id="A0A415L586"/>
<accession>A0A415L586</accession>